<dbReference type="Proteomes" id="UP000191812">
    <property type="component" value="Unassembled WGS sequence"/>
</dbReference>
<reference evidence="1 2" key="1">
    <citation type="submission" date="2016-01" db="EMBL/GenBank/DDBJ databases">
        <authorList>
            <person name="Regsiter A."/>
            <person name="william w."/>
        </authorList>
    </citation>
    <scope>NUCLEOTIDE SEQUENCE [LARGE SCALE GENOMIC DNA]</scope>
    <source>
        <strain evidence="1 2">CFBP 6927</strain>
    </source>
</reference>
<evidence type="ECO:0000313" key="1">
    <source>
        <dbReference type="EMBL" id="CUX58373.1"/>
    </source>
</evidence>
<evidence type="ECO:0000313" key="2">
    <source>
        <dbReference type="Proteomes" id="UP000191812"/>
    </source>
</evidence>
<name>A0ABM9VLD4_9HYPH</name>
<gene>
    <name evidence="1" type="ORF">AGR13a_Lc30109</name>
</gene>
<accession>A0ABM9VLD4</accession>
<dbReference type="EMBL" id="FBWH01000042">
    <property type="protein sequence ID" value="CUX58373.1"/>
    <property type="molecule type" value="Genomic_DNA"/>
</dbReference>
<comment type="caution">
    <text evidence="1">The sequence shown here is derived from an EMBL/GenBank/DDBJ whole genome shotgun (WGS) entry which is preliminary data.</text>
</comment>
<proteinExistence type="predicted"/>
<protein>
    <submittedName>
        <fullName evidence="1">Uncharacterized protein</fullName>
    </submittedName>
</protein>
<keyword evidence="2" id="KW-1185">Reference proteome</keyword>
<sequence length="20" mass="2147">MIVVDDFVVEGLVIEDGALN</sequence>
<organism evidence="1 2">
    <name type="scientific">Agrobacterium genomosp. 13 str. CFBP 6927</name>
    <dbReference type="NCBI Taxonomy" id="1183428"/>
    <lineage>
        <taxon>Bacteria</taxon>
        <taxon>Pseudomonadati</taxon>
        <taxon>Pseudomonadota</taxon>
        <taxon>Alphaproteobacteria</taxon>
        <taxon>Hyphomicrobiales</taxon>
        <taxon>Rhizobiaceae</taxon>
        <taxon>Rhizobium/Agrobacterium group</taxon>
        <taxon>Agrobacterium</taxon>
        <taxon>Agrobacterium tumefaciens complex</taxon>
    </lineage>
</organism>